<evidence type="ECO:0000256" key="2">
    <source>
        <dbReference type="ARBA" id="ARBA00012180"/>
    </source>
</evidence>
<dbReference type="InterPro" id="IPR043128">
    <property type="entry name" value="Rev_trsase/Diguanyl_cyclase"/>
</dbReference>
<name>A0ABQ8LK47_LABRO</name>
<comment type="similarity">
    <text evidence="1">Belongs to the beta type-B retroviral polymerase family. HERV class-II K(HML-2) pol subfamily.</text>
</comment>
<sequence>MAAVSNVIPFGPLFMRPLQWCLKTKGVLPEGKPALHDQGHAAMPTCLGHVEKTLVLVSGPGAGSSLSLRMLATDASLIGWGVVMSGPPARGLWSSHHPDLRGQALLGKGVVHRILRCPREISLPTLPVLQGAAVSSEPTPQSSARKRSGAGEFATPAGVSTAANYLAAWKLLPNVSAWVLRTVERGYRIQFGAPPPLFYGVSTVVSSEQGLVMEQEVETLLRKEATEVVPPHERESGFYSRYFIVPKKDGGLRPILDLRLLNRSVKRLKFKMLTIKQVVSQIRSEDWFVTRDLKDAYFHVSILPQHRKFLRFAFRDEAYQYRVLPFGLALSPRTFTKCVDAALAPLRLQGIRILNYIDDWLILAQSEMVAVRHRDVILAHMKALGLRLNAKKKDHLSGRGVGFDHDAGTFVSCSDRVDPHCSQESEGRPVTHCEAVPATAGSDGSSVQRDTFWPAVHETPTVVAQDQGVLPEGKPTSHDQGHAALPTCPGHVEEALVLVSGPGVGSSLSPRNASDGRVPSSSSPVLAGPSMVLGPDFSPRRLSLGDSCQETSPLTGRGLHSSPPAGAVEALGVASEGAHLLASGLSTEVVETILQSRAPSTRKLYALKWKLFTSWCGRCQQDPVYCPVGSVLEFLQGRLSAGLSHSTLKVYVAAIAAYHAPLGGLSVGKDPLVTRFLRGALRPRPLARCSLLSVVGMLFHSFESSDPPFLGLCSFTLGRDLKSGGVGISFP</sequence>
<dbReference type="PANTHER" id="PTHR33050:SF7">
    <property type="entry name" value="RIBONUCLEASE H"/>
    <property type="match status" value="1"/>
</dbReference>
<comment type="caution">
    <text evidence="6">The sequence shown here is derived from an EMBL/GenBank/DDBJ whole genome shotgun (WGS) entry which is preliminary data.</text>
</comment>
<dbReference type="Gene3D" id="3.10.10.10">
    <property type="entry name" value="HIV Type 1 Reverse Transcriptase, subunit A, domain 1"/>
    <property type="match status" value="1"/>
</dbReference>
<dbReference type="InterPro" id="IPR010998">
    <property type="entry name" value="Integrase_recombinase_N"/>
</dbReference>
<dbReference type="InterPro" id="IPR052055">
    <property type="entry name" value="Hepadnavirus_pol/RT"/>
</dbReference>
<feature type="region of interest" description="Disordered" evidence="4">
    <location>
        <begin position="132"/>
        <end position="152"/>
    </location>
</feature>
<keyword evidence="7" id="KW-1185">Reference proteome</keyword>
<gene>
    <name evidence="6" type="ORF">H4Q32_016133</name>
</gene>
<reference evidence="6 7" key="1">
    <citation type="submission" date="2022-01" db="EMBL/GenBank/DDBJ databases">
        <title>A high-quality chromosome-level genome assembly of rohu carp, Labeo rohita.</title>
        <authorList>
            <person name="Arick M.A. II"/>
            <person name="Hsu C.-Y."/>
            <person name="Magbanua Z."/>
            <person name="Pechanova O."/>
            <person name="Grover C."/>
            <person name="Miller E."/>
            <person name="Thrash A."/>
            <person name="Ezzel L."/>
            <person name="Alam S."/>
            <person name="Benzie J."/>
            <person name="Hamilton M."/>
            <person name="Karsi A."/>
            <person name="Lawrence M.L."/>
            <person name="Peterson D.G."/>
        </authorList>
    </citation>
    <scope>NUCLEOTIDE SEQUENCE [LARGE SCALE GENOMIC DNA]</scope>
    <source>
        <strain evidence="7">BAU-BD-2019</strain>
        <tissue evidence="6">Blood</tissue>
    </source>
</reference>
<keyword evidence="3" id="KW-0238">DNA-binding</keyword>
<dbReference type="CDD" id="cd03714">
    <property type="entry name" value="RT_DIRS1"/>
    <property type="match status" value="1"/>
</dbReference>
<dbReference type="EC" id="3.1.26.4" evidence="2"/>
<dbReference type="EMBL" id="JACTAM010000023">
    <property type="protein sequence ID" value="KAI2650038.1"/>
    <property type="molecule type" value="Genomic_DNA"/>
</dbReference>
<evidence type="ECO:0000313" key="7">
    <source>
        <dbReference type="Proteomes" id="UP000830375"/>
    </source>
</evidence>
<dbReference type="PANTHER" id="PTHR33050">
    <property type="entry name" value="REVERSE TRANSCRIPTASE DOMAIN-CONTAINING PROTEIN"/>
    <property type="match status" value="1"/>
</dbReference>
<organism evidence="6 7">
    <name type="scientific">Labeo rohita</name>
    <name type="common">Indian major carp</name>
    <name type="synonym">Cyprinus rohita</name>
    <dbReference type="NCBI Taxonomy" id="84645"/>
    <lineage>
        <taxon>Eukaryota</taxon>
        <taxon>Metazoa</taxon>
        <taxon>Chordata</taxon>
        <taxon>Craniata</taxon>
        <taxon>Vertebrata</taxon>
        <taxon>Euteleostomi</taxon>
        <taxon>Actinopterygii</taxon>
        <taxon>Neopterygii</taxon>
        <taxon>Teleostei</taxon>
        <taxon>Ostariophysi</taxon>
        <taxon>Cypriniformes</taxon>
        <taxon>Cyprinidae</taxon>
        <taxon>Labeoninae</taxon>
        <taxon>Labeonini</taxon>
        <taxon>Labeo</taxon>
    </lineage>
</organism>
<accession>A0ABQ8LK47</accession>
<feature type="domain" description="Reverse transcriptase" evidence="5">
    <location>
        <begin position="226"/>
        <end position="415"/>
    </location>
</feature>
<evidence type="ECO:0000313" key="6">
    <source>
        <dbReference type="EMBL" id="KAI2650038.1"/>
    </source>
</evidence>
<proteinExistence type="inferred from homology"/>
<dbReference type="Gene3D" id="3.30.70.270">
    <property type="match status" value="1"/>
</dbReference>
<evidence type="ECO:0000256" key="1">
    <source>
        <dbReference type="ARBA" id="ARBA00010879"/>
    </source>
</evidence>
<dbReference type="Proteomes" id="UP000830375">
    <property type="component" value="Unassembled WGS sequence"/>
</dbReference>
<evidence type="ECO:0000259" key="5">
    <source>
        <dbReference type="PROSITE" id="PS50878"/>
    </source>
</evidence>
<dbReference type="PROSITE" id="PS50878">
    <property type="entry name" value="RT_POL"/>
    <property type="match status" value="1"/>
</dbReference>
<dbReference type="SUPFAM" id="SSF47823">
    <property type="entry name" value="lambda integrase-like, N-terminal domain"/>
    <property type="match status" value="1"/>
</dbReference>
<protein>
    <recommendedName>
        <fullName evidence="2">ribonuclease H</fullName>
        <ecNumber evidence="2">3.1.26.4</ecNumber>
    </recommendedName>
</protein>
<dbReference type="InterPro" id="IPR000477">
    <property type="entry name" value="RT_dom"/>
</dbReference>
<dbReference type="InterPro" id="IPR043502">
    <property type="entry name" value="DNA/RNA_pol_sf"/>
</dbReference>
<feature type="region of interest" description="Disordered" evidence="4">
    <location>
        <begin position="503"/>
        <end position="530"/>
    </location>
</feature>
<dbReference type="SUPFAM" id="SSF56672">
    <property type="entry name" value="DNA/RNA polymerases"/>
    <property type="match status" value="1"/>
</dbReference>
<dbReference type="Gene3D" id="1.10.150.130">
    <property type="match status" value="1"/>
</dbReference>
<evidence type="ECO:0000256" key="3">
    <source>
        <dbReference type="ARBA" id="ARBA00023125"/>
    </source>
</evidence>
<evidence type="ECO:0000256" key="4">
    <source>
        <dbReference type="SAM" id="MobiDB-lite"/>
    </source>
</evidence>
<dbReference type="Pfam" id="PF00078">
    <property type="entry name" value="RVT_1"/>
    <property type="match status" value="1"/>
</dbReference>